<evidence type="ECO:0000256" key="1">
    <source>
        <dbReference type="ARBA" id="ARBA00004651"/>
    </source>
</evidence>
<feature type="transmembrane region" description="Helical" evidence="12">
    <location>
        <begin position="83"/>
        <end position="99"/>
    </location>
</feature>
<evidence type="ECO:0000313" key="13">
    <source>
        <dbReference type="EMBL" id="REG86637.1"/>
    </source>
</evidence>
<gene>
    <name evidence="13" type="ORF">DFP81_101202</name>
</gene>
<sequence>MDYDLLKLIWWVLIGVLLIGFAITDGFDMGVGSLVNIITRDDNERRVMINSMAPHWDGNQVWFITAGGALFAAWPVVYAASFSGFYMAMILTLAAMWFRPIGFDYRSKINTPRWKKNWDLCIGFGSIVPPIIFGVAFGNLLQGVPFQFDEFLRVDYTGSFFALLNPFAIVCGLVSLMMIITQGGAWLQLKTEADLLRRVRKATTITALLGAVLFILAGVWLAYGIQGYVITSPLDGSQVLTPLMKEVAIEPGAWLANYSKAPLLILAPVIGVLGLLAAALASQMNKGALAFLSSSLGIAGIIITAGGSMFPFLMPSSTFPSMSLTMWDATSSQHTLQIMFIAACIFVPIVLSYTIWSYIVMFGRINKEHIEKNAHSLY</sequence>
<evidence type="ECO:0000256" key="12">
    <source>
        <dbReference type="SAM" id="Phobius"/>
    </source>
</evidence>
<dbReference type="PIRSF" id="PIRSF000267">
    <property type="entry name" value="Cyt_oxidse_sub2"/>
    <property type="match status" value="1"/>
</dbReference>
<dbReference type="RefSeq" id="WP_115895894.1">
    <property type="nucleotide sequence ID" value="NZ_QUNG01000001.1"/>
</dbReference>
<evidence type="ECO:0000256" key="4">
    <source>
        <dbReference type="ARBA" id="ARBA00022475"/>
    </source>
</evidence>
<evidence type="ECO:0000256" key="8">
    <source>
        <dbReference type="ARBA" id="ARBA00022982"/>
    </source>
</evidence>
<keyword evidence="5" id="KW-0349">Heme</keyword>
<name>A0A3E0DSW3_9GAMM</name>
<keyword evidence="4" id="KW-1003">Cell membrane</keyword>
<dbReference type="AlphaFoldDB" id="A0A3E0DSW3"/>
<dbReference type="GO" id="GO:0070069">
    <property type="term" value="C:cytochrome complex"/>
    <property type="evidence" value="ECO:0007669"/>
    <property type="project" value="TreeGrafter"/>
</dbReference>
<feature type="transmembrane region" description="Helical" evidence="12">
    <location>
        <begin position="334"/>
        <end position="359"/>
    </location>
</feature>
<feature type="transmembrane region" description="Helical" evidence="12">
    <location>
        <begin position="12"/>
        <end position="38"/>
    </location>
</feature>
<keyword evidence="3" id="KW-0813">Transport</keyword>
<evidence type="ECO:0000256" key="3">
    <source>
        <dbReference type="ARBA" id="ARBA00022448"/>
    </source>
</evidence>
<dbReference type="Pfam" id="PF02322">
    <property type="entry name" value="Cyt_bd_oxida_II"/>
    <property type="match status" value="1"/>
</dbReference>
<keyword evidence="7" id="KW-0479">Metal-binding</keyword>
<comment type="similarity">
    <text evidence="2">Belongs to the cytochrome ubiquinol oxidase subunit 2 family.</text>
</comment>
<keyword evidence="14" id="KW-1185">Reference proteome</keyword>
<evidence type="ECO:0000313" key="14">
    <source>
        <dbReference type="Proteomes" id="UP000256542"/>
    </source>
</evidence>
<reference evidence="13 14" key="1">
    <citation type="submission" date="2018-08" db="EMBL/GenBank/DDBJ databases">
        <title>Genomic Encyclopedia of Type Strains, Phase III (KMG-III): the genomes of soil and plant-associated and newly described type strains.</title>
        <authorList>
            <person name="Whitman W."/>
        </authorList>
    </citation>
    <scope>NUCLEOTIDE SEQUENCE [LARGE SCALE GENOMIC DNA]</scope>
    <source>
        <strain evidence="13 14">CECT 7375</strain>
    </source>
</reference>
<dbReference type="NCBIfam" id="TIGR00203">
    <property type="entry name" value="cydB"/>
    <property type="match status" value="1"/>
</dbReference>
<evidence type="ECO:0000256" key="11">
    <source>
        <dbReference type="ARBA" id="ARBA00023136"/>
    </source>
</evidence>
<proteinExistence type="inferred from homology"/>
<keyword evidence="10" id="KW-0408">Iron</keyword>
<evidence type="ECO:0000256" key="10">
    <source>
        <dbReference type="ARBA" id="ARBA00023004"/>
    </source>
</evidence>
<dbReference type="InterPro" id="IPR003317">
    <property type="entry name" value="Cyt-d_oxidase_su2"/>
</dbReference>
<feature type="transmembrane region" description="Helical" evidence="12">
    <location>
        <begin position="202"/>
        <end position="223"/>
    </location>
</feature>
<keyword evidence="11 12" id="KW-0472">Membrane</keyword>
<feature type="transmembrane region" description="Helical" evidence="12">
    <location>
        <begin position="288"/>
        <end position="314"/>
    </location>
</feature>
<keyword evidence="6 12" id="KW-0812">Transmembrane</keyword>
<dbReference type="GO" id="GO:0046872">
    <property type="term" value="F:metal ion binding"/>
    <property type="evidence" value="ECO:0007669"/>
    <property type="project" value="UniProtKB-KW"/>
</dbReference>
<feature type="transmembrane region" description="Helical" evidence="12">
    <location>
        <begin position="160"/>
        <end position="181"/>
    </location>
</feature>
<evidence type="ECO:0000256" key="9">
    <source>
        <dbReference type="ARBA" id="ARBA00022989"/>
    </source>
</evidence>
<dbReference type="GO" id="GO:0019646">
    <property type="term" value="P:aerobic electron transport chain"/>
    <property type="evidence" value="ECO:0007669"/>
    <property type="project" value="TreeGrafter"/>
</dbReference>
<dbReference type="Proteomes" id="UP000256542">
    <property type="component" value="Unassembled WGS sequence"/>
</dbReference>
<evidence type="ECO:0000256" key="6">
    <source>
        <dbReference type="ARBA" id="ARBA00022692"/>
    </source>
</evidence>
<feature type="transmembrane region" description="Helical" evidence="12">
    <location>
        <begin position="120"/>
        <end position="140"/>
    </location>
</feature>
<dbReference type="OrthoDB" id="9776710at2"/>
<keyword evidence="9 12" id="KW-1133">Transmembrane helix</keyword>
<dbReference type="EMBL" id="QUNG01000001">
    <property type="protein sequence ID" value="REG86637.1"/>
    <property type="molecule type" value="Genomic_DNA"/>
</dbReference>
<comment type="subcellular location">
    <subcellularLocation>
        <location evidence="1">Cell membrane</location>
        <topology evidence="1">Multi-pass membrane protein</topology>
    </subcellularLocation>
</comment>
<accession>A0A3E0DSW3</accession>
<dbReference type="GO" id="GO:0016682">
    <property type="term" value="F:oxidoreductase activity, acting on diphenols and related substances as donors, oxygen as acceptor"/>
    <property type="evidence" value="ECO:0007669"/>
    <property type="project" value="TreeGrafter"/>
</dbReference>
<evidence type="ECO:0000256" key="7">
    <source>
        <dbReference type="ARBA" id="ARBA00022723"/>
    </source>
</evidence>
<dbReference type="GO" id="GO:0005886">
    <property type="term" value="C:plasma membrane"/>
    <property type="evidence" value="ECO:0007669"/>
    <property type="project" value="UniProtKB-SubCell"/>
</dbReference>
<keyword evidence="8" id="KW-0249">Electron transport</keyword>
<feature type="transmembrane region" description="Helical" evidence="12">
    <location>
        <begin position="261"/>
        <end position="281"/>
    </location>
</feature>
<evidence type="ECO:0000256" key="5">
    <source>
        <dbReference type="ARBA" id="ARBA00022617"/>
    </source>
</evidence>
<evidence type="ECO:0000256" key="2">
    <source>
        <dbReference type="ARBA" id="ARBA00007543"/>
    </source>
</evidence>
<dbReference type="PANTHER" id="PTHR43141">
    <property type="entry name" value="CYTOCHROME BD2 SUBUNIT II"/>
    <property type="match status" value="1"/>
</dbReference>
<protein>
    <submittedName>
        <fullName evidence="13">Cytochrome bd-I ubiquinol oxidase subunit 2 apoprotein</fullName>
    </submittedName>
</protein>
<dbReference type="GO" id="GO:0009055">
    <property type="term" value="F:electron transfer activity"/>
    <property type="evidence" value="ECO:0007669"/>
    <property type="project" value="TreeGrafter"/>
</dbReference>
<comment type="caution">
    <text evidence="13">The sequence shown here is derived from an EMBL/GenBank/DDBJ whole genome shotgun (WGS) entry which is preliminary data.</text>
</comment>
<dbReference type="PANTHER" id="PTHR43141:SF5">
    <property type="entry name" value="CYTOCHROME BD-I UBIQUINOL OXIDASE SUBUNIT 2"/>
    <property type="match status" value="1"/>
</dbReference>
<organism evidence="13 14">
    <name type="scientific">Marinomonas pollencensis</name>
    <dbReference type="NCBI Taxonomy" id="491954"/>
    <lineage>
        <taxon>Bacteria</taxon>
        <taxon>Pseudomonadati</taxon>
        <taxon>Pseudomonadota</taxon>
        <taxon>Gammaproteobacteria</taxon>
        <taxon>Oceanospirillales</taxon>
        <taxon>Oceanospirillaceae</taxon>
        <taxon>Marinomonas</taxon>
    </lineage>
</organism>